<dbReference type="InterPro" id="IPR029052">
    <property type="entry name" value="Metallo-depent_PP-like"/>
</dbReference>
<evidence type="ECO:0000256" key="2">
    <source>
        <dbReference type="SAM" id="SignalP"/>
    </source>
</evidence>
<feature type="signal peptide" evidence="2">
    <location>
        <begin position="1"/>
        <end position="25"/>
    </location>
</feature>
<keyword evidence="4" id="KW-1185">Reference proteome</keyword>
<dbReference type="Proteomes" id="UP000697995">
    <property type="component" value="Unassembled WGS sequence"/>
</dbReference>
<feature type="chain" id="PRO_5047171348" description="Calcineurin-like phosphoesterase domain-containing protein" evidence="2">
    <location>
        <begin position="26"/>
        <end position="344"/>
    </location>
</feature>
<dbReference type="SUPFAM" id="SSF56300">
    <property type="entry name" value="Metallo-dependent phosphatases"/>
    <property type="match status" value="1"/>
</dbReference>
<evidence type="ECO:0000256" key="1">
    <source>
        <dbReference type="SAM" id="MobiDB-lite"/>
    </source>
</evidence>
<organism evidence="3 4">
    <name type="scientific">Paracraurococcus ruber</name>
    <dbReference type="NCBI Taxonomy" id="77675"/>
    <lineage>
        <taxon>Bacteria</taxon>
        <taxon>Pseudomonadati</taxon>
        <taxon>Pseudomonadota</taxon>
        <taxon>Alphaproteobacteria</taxon>
        <taxon>Acetobacterales</taxon>
        <taxon>Roseomonadaceae</taxon>
        <taxon>Paracraurococcus</taxon>
    </lineage>
</organism>
<reference evidence="3 4" key="1">
    <citation type="journal article" date="2020" name="Microorganisms">
        <title>Osmotic Adaptation and Compatible Solute Biosynthesis of Phototrophic Bacteria as Revealed from Genome Analyses.</title>
        <authorList>
            <person name="Imhoff J.F."/>
            <person name="Rahn T."/>
            <person name="Kunzel S."/>
            <person name="Keller A."/>
            <person name="Neulinger S.C."/>
        </authorList>
    </citation>
    <scope>NUCLEOTIDE SEQUENCE [LARGE SCALE GENOMIC DNA]</scope>
    <source>
        <strain evidence="3 4">DSM 15382</strain>
    </source>
</reference>
<name>A0ABS1CWT6_9PROT</name>
<protein>
    <recommendedName>
        <fullName evidence="5">Calcineurin-like phosphoesterase domain-containing protein</fullName>
    </recommendedName>
</protein>
<dbReference type="EMBL" id="NRSG01000054">
    <property type="protein sequence ID" value="MBK1658507.1"/>
    <property type="molecule type" value="Genomic_DNA"/>
</dbReference>
<feature type="region of interest" description="Disordered" evidence="1">
    <location>
        <begin position="323"/>
        <end position="344"/>
    </location>
</feature>
<proteinExistence type="predicted"/>
<evidence type="ECO:0000313" key="4">
    <source>
        <dbReference type="Proteomes" id="UP000697995"/>
    </source>
</evidence>
<evidence type="ECO:0000313" key="3">
    <source>
        <dbReference type="EMBL" id="MBK1658507.1"/>
    </source>
</evidence>
<sequence length="344" mass="37101">MMRRLLLPACLAALALSAAALPARAQPVRFVAFGDMPYCQPAAPERCPAEEGRVARLMATINAARPAFSIFVGDTKGGAELCTDDKLLRALSWMTLADHPLVYTPGDNEWTDCWQGRAGRYDPQERLALLRQRFFPGAESLGRRPMPVQQQAAPFVENARWQRDGILFLTLHVPGSNNSRPAEPGEPGAAGLPRGPAALAEFEARDAANRAWLAASFAAAPEARGAVIALQADMFYRQVCGQGYDSGYRAIREAIAGTARAFGRPVLLINGDSHYFVHHEPLEGVPNLTRLQVPGEADAQAVVVTFDPAADRPFRFELIGEAGSPPARPPCAGYDSSIRSTRAG</sequence>
<gene>
    <name evidence="3" type="ORF">CKO45_09715</name>
</gene>
<accession>A0ABS1CWT6</accession>
<comment type="caution">
    <text evidence="3">The sequence shown here is derived from an EMBL/GenBank/DDBJ whole genome shotgun (WGS) entry which is preliminary data.</text>
</comment>
<evidence type="ECO:0008006" key="5">
    <source>
        <dbReference type="Google" id="ProtNLM"/>
    </source>
</evidence>
<keyword evidence="2" id="KW-0732">Signal</keyword>